<name>A0A016BUX2_BACFG</name>
<reference evidence="1 2" key="1">
    <citation type="submission" date="2014-02" db="EMBL/GenBank/DDBJ databases">
        <authorList>
            <person name="Sears C."/>
            <person name="Carroll K."/>
            <person name="Sack B.R."/>
            <person name="Qadri F."/>
            <person name="Myers L.L."/>
            <person name="Chung G.-T."/>
            <person name="Escheverria P."/>
            <person name="Fraser C.M."/>
            <person name="Sadzewicz L."/>
            <person name="Shefchek K.A."/>
            <person name="Tallon L."/>
            <person name="Das S.P."/>
            <person name="Daugherty S."/>
            <person name="Mongodin E.F."/>
        </authorList>
    </citation>
    <scope>NUCLEOTIDE SEQUENCE [LARGE SCALE GENOMIC DNA]</scope>
    <source>
        <strain evidence="1 2">2-F-2 #4</strain>
    </source>
</reference>
<comment type="caution">
    <text evidence="1">The sequence shown here is derived from an EMBL/GenBank/DDBJ whole genome shotgun (WGS) entry which is preliminary data.</text>
</comment>
<proteinExistence type="predicted"/>
<dbReference type="RefSeq" id="WP_032570623.1">
    <property type="nucleotide sequence ID" value="NZ_JGDM01000063.1"/>
</dbReference>
<dbReference type="Proteomes" id="UP000022272">
    <property type="component" value="Unassembled WGS sequence"/>
</dbReference>
<dbReference type="AlphaFoldDB" id="A0A016BUX2"/>
<dbReference type="EMBL" id="JGDM01000063">
    <property type="protein sequence ID" value="EXZ44396.1"/>
    <property type="molecule type" value="Genomic_DNA"/>
</dbReference>
<accession>A0A016BUX2</accession>
<evidence type="ECO:0000313" key="1">
    <source>
        <dbReference type="EMBL" id="EXZ44396.1"/>
    </source>
</evidence>
<organism evidence="1 2">
    <name type="scientific">Bacteroides fragilis str. 2-F-2 #4</name>
    <dbReference type="NCBI Taxonomy" id="1339280"/>
    <lineage>
        <taxon>Bacteria</taxon>
        <taxon>Pseudomonadati</taxon>
        <taxon>Bacteroidota</taxon>
        <taxon>Bacteroidia</taxon>
        <taxon>Bacteroidales</taxon>
        <taxon>Bacteroidaceae</taxon>
        <taxon>Bacteroides</taxon>
    </lineage>
</organism>
<dbReference type="SUPFAM" id="SSF140753">
    <property type="entry name" value="PG0816-like"/>
    <property type="match status" value="1"/>
</dbReference>
<protein>
    <recommendedName>
        <fullName evidence="3">DUF1896 domain-containing protein</fullName>
    </recommendedName>
</protein>
<dbReference type="Gene3D" id="1.10.8.330">
    <property type="entry name" value="PG0816-like"/>
    <property type="match status" value="1"/>
</dbReference>
<dbReference type="Pfam" id="PF08989">
    <property type="entry name" value="DUF1896"/>
    <property type="match status" value="1"/>
</dbReference>
<sequence length="150" mass="17139">MKQNKKTVPVELSYYGLYLLDYLRKYHPDKASDTGFIAGREEAATATFEKERLAGGTVEDAHEEAMRVLLEGLHFSPYALLTEVVEREFADEVAEQERELFCRRLYPHLNNLFAGYDTSDDTFALSPAHDLLYTELVGTVMLYLESYGVQ</sequence>
<dbReference type="Gene3D" id="1.10.8.340">
    <property type="entry name" value="PG0816-like"/>
    <property type="match status" value="1"/>
</dbReference>
<dbReference type="InterPro" id="IPR036297">
    <property type="entry name" value="PG0816-like_sf"/>
</dbReference>
<gene>
    <name evidence="1" type="ORF">M076_2372</name>
</gene>
<evidence type="ECO:0000313" key="2">
    <source>
        <dbReference type="Proteomes" id="UP000022272"/>
    </source>
</evidence>
<dbReference type="InterPro" id="IPR015082">
    <property type="entry name" value="DUF1896"/>
</dbReference>
<evidence type="ECO:0008006" key="3">
    <source>
        <dbReference type="Google" id="ProtNLM"/>
    </source>
</evidence>
<dbReference type="PATRIC" id="fig|1339280.3.peg.2271"/>